<evidence type="ECO:0000256" key="7">
    <source>
        <dbReference type="ARBA" id="ARBA00022795"/>
    </source>
</evidence>
<keyword evidence="15" id="KW-0966">Cell projection</keyword>
<comment type="function">
    <text evidence="12 13">Required for formation of the rod structure in the basal body of the flagellar apparatus. Together with FliI and FliH, may constitute the export apparatus of flagellin.</text>
</comment>
<dbReference type="InterPro" id="IPR029025">
    <property type="entry name" value="T3SS_substrate_exporter_C"/>
</dbReference>
<keyword evidence="16" id="KW-1185">Reference proteome</keyword>
<dbReference type="PRINTS" id="PR00950">
    <property type="entry name" value="TYPE3IMSPROT"/>
</dbReference>
<evidence type="ECO:0000256" key="12">
    <source>
        <dbReference type="ARBA" id="ARBA00025078"/>
    </source>
</evidence>
<feature type="region of interest" description="Disordered" evidence="14">
    <location>
        <begin position="1"/>
        <end position="25"/>
    </location>
</feature>
<evidence type="ECO:0000256" key="10">
    <source>
        <dbReference type="ARBA" id="ARBA00023136"/>
    </source>
</evidence>
<evidence type="ECO:0000256" key="5">
    <source>
        <dbReference type="ARBA" id="ARBA00022475"/>
    </source>
</evidence>
<dbReference type="EMBL" id="BMYX01000001">
    <property type="protein sequence ID" value="GGY04539.1"/>
    <property type="molecule type" value="Genomic_DNA"/>
</dbReference>
<evidence type="ECO:0000313" key="16">
    <source>
        <dbReference type="Proteomes" id="UP000645257"/>
    </source>
</evidence>
<dbReference type="Gene3D" id="6.10.250.2080">
    <property type="match status" value="1"/>
</dbReference>
<keyword evidence="15" id="KW-0969">Cilium</keyword>
<keyword evidence="10 13" id="KW-0472">Membrane</keyword>
<reference evidence="15" key="2">
    <citation type="submission" date="2020-09" db="EMBL/GenBank/DDBJ databases">
        <authorList>
            <person name="Sun Q."/>
            <person name="Kim S."/>
        </authorList>
    </citation>
    <scope>NUCLEOTIDE SEQUENCE</scope>
    <source>
        <strain evidence="15">KCTC 32182</strain>
    </source>
</reference>
<keyword evidence="6 13" id="KW-0812">Transmembrane</keyword>
<comment type="subcellular location">
    <subcellularLocation>
        <location evidence="1">Cell membrane</location>
        <topology evidence="1">Multi-pass membrane protein</topology>
    </subcellularLocation>
</comment>
<dbReference type="PANTHER" id="PTHR30531">
    <property type="entry name" value="FLAGELLAR BIOSYNTHETIC PROTEIN FLHB"/>
    <property type="match status" value="1"/>
</dbReference>
<dbReference type="SUPFAM" id="SSF160544">
    <property type="entry name" value="EscU C-terminal domain-like"/>
    <property type="match status" value="1"/>
</dbReference>
<dbReference type="GO" id="GO:0044780">
    <property type="term" value="P:bacterial-type flagellum assembly"/>
    <property type="evidence" value="ECO:0007669"/>
    <property type="project" value="InterPro"/>
</dbReference>
<dbReference type="Gene3D" id="3.40.1690.10">
    <property type="entry name" value="secretion proteins EscU"/>
    <property type="match status" value="1"/>
</dbReference>
<feature type="transmembrane region" description="Helical" evidence="13">
    <location>
        <begin position="33"/>
        <end position="54"/>
    </location>
</feature>
<evidence type="ECO:0000256" key="2">
    <source>
        <dbReference type="ARBA" id="ARBA00010690"/>
    </source>
</evidence>
<comment type="caution">
    <text evidence="15">The sequence shown here is derived from an EMBL/GenBank/DDBJ whole genome shotgun (WGS) entry which is preliminary data.</text>
</comment>
<keyword evidence="5 13" id="KW-1003">Cell membrane</keyword>
<keyword evidence="9 13" id="KW-1133">Transmembrane helix</keyword>
<reference evidence="15" key="1">
    <citation type="journal article" date="2014" name="Int. J. Syst. Evol. Microbiol.">
        <title>Complete genome sequence of Corynebacterium casei LMG S-19264T (=DSM 44701T), isolated from a smear-ripened cheese.</title>
        <authorList>
            <consortium name="US DOE Joint Genome Institute (JGI-PGF)"/>
            <person name="Walter F."/>
            <person name="Albersmeier A."/>
            <person name="Kalinowski J."/>
            <person name="Ruckert C."/>
        </authorList>
    </citation>
    <scope>NUCLEOTIDE SEQUENCE</scope>
    <source>
        <strain evidence="15">KCTC 32182</strain>
    </source>
</reference>
<keyword evidence="7 13" id="KW-1005">Bacterial flagellum biogenesis</keyword>
<dbReference type="InterPro" id="IPR006136">
    <property type="entry name" value="FlhB"/>
</dbReference>
<keyword evidence="15" id="KW-0282">Flagellum</keyword>
<dbReference type="InterPro" id="IPR006135">
    <property type="entry name" value="T3SS_substrate_exporter"/>
</dbReference>
<evidence type="ECO:0000256" key="3">
    <source>
        <dbReference type="ARBA" id="ARBA00021622"/>
    </source>
</evidence>
<evidence type="ECO:0000256" key="13">
    <source>
        <dbReference type="RuleBase" id="RU364091"/>
    </source>
</evidence>
<evidence type="ECO:0000256" key="11">
    <source>
        <dbReference type="ARBA" id="ARBA00023225"/>
    </source>
</evidence>
<accession>A0A918NXH7</accession>
<dbReference type="RefSeq" id="WP_189530549.1">
    <property type="nucleotide sequence ID" value="NZ_BMYX01000001.1"/>
</dbReference>
<proteinExistence type="inferred from homology"/>
<evidence type="ECO:0000256" key="6">
    <source>
        <dbReference type="ARBA" id="ARBA00022692"/>
    </source>
</evidence>
<feature type="transmembrane region" description="Helical" evidence="13">
    <location>
        <begin position="92"/>
        <end position="116"/>
    </location>
</feature>
<evidence type="ECO:0000256" key="8">
    <source>
        <dbReference type="ARBA" id="ARBA00022927"/>
    </source>
</evidence>
<keyword evidence="11 13" id="KW-1006">Bacterial flagellum protein export</keyword>
<dbReference type="GO" id="GO:0009306">
    <property type="term" value="P:protein secretion"/>
    <property type="evidence" value="ECO:0007669"/>
    <property type="project" value="InterPro"/>
</dbReference>
<dbReference type="Pfam" id="PF01312">
    <property type="entry name" value="Bac_export_2"/>
    <property type="match status" value="1"/>
</dbReference>
<keyword evidence="8 13" id="KW-0653">Protein transport</keyword>
<evidence type="ECO:0000313" key="15">
    <source>
        <dbReference type="EMBL" id="GGY04539.1"/>
    </source>
</evidence>
<sequence length="378" mass="41886">MADAGSEQKTEKATPQRLRKAREKGQVARSKEVAAAVGLLVSLKLLALMAPGLLNDFRSLLMLSMPTLDADGALENAWSVLFTGTLVLLAKMVLPLLVIPAAIVVASMLPGGWLFSPQQWQPDLSRINPLSGFARLFSAQRLTDVVKSIAKALLLGTVLFWLSRRHLADFMRLQSLSTPDAVSRGALLVYDLCFAYAMVFVLFAVIDVPLQAFFFQRSLRMSRQEIREEMKNTEGKPEIRSRIRQLQRQIAQRGLTRTVPTANVILTNPTHYAVALRYDESLAEAPYIVAKGTDETAQAIRAIAARHQIEVLEVPALARAVYHTTRVNQQIPAALYKAVAYVLSYVLQLKAFRDGRRDSAPVFPTDLAVPRDLSEPKP</sequence>
<dbReference type="NCBIfam" id="TIGR00328">
    <property type="entry name" value="flhB"/>
    <property type="match status" value="1"/>
</dbReference>
<evidence type="ECO:0000256" key="14">
    <source>
        <dbReference type="SAM" id="MobiDB-lite"/>
    </source>
</evidence>
<comment type="similarity">
    <text evidence="2 13">Belongs to the type III secretion exporter family.</text>
</comment>
<dbReference type="AlphaFoldDB" id="A0A918NXH7"/>
<name>A0A918NXH7_9NEIS</name>
<keyword evidence="4 13" id="KW-0813">Transport</keyword>
<protein>
    <recommendedName>
        <fullName evidence="3 13">Flagellar biosynthetic protein FlhB</fullName>
    </recommendedName>
</protein>
<dbReference type="GO" id="GO:0005886">
    <property type="term" value="C:plasma membrane"/>
    <property type="evidence" value="ECO:0007669"/>
    <property type="project" value="UniProtKB-SubCell"/>
</dbReference>
<evidence type="ECO:0000256" key="1">
    <source>
        <dbReference type="ARBA" id="ARBA00004651"/>
    </source>
</evidence>
<comment type="caution">
    <text evidence="13">Lacks conserved residue(s) required for the propagation of feature annotation.</text>
</comment>
<organism evidence="15 16">
    <name type="scientific">Paludibacterium paludis</name>
    <dbReference type="NCBI Taxonomy" id="1225769"/>
    <lineage>
        <taxon>Bacteria</taxon>
        <taxon>Pseudomonadati</taxon>
        <taxon>Pseudomonadota</taxon>
        <taxon>Betaproteobacteria</taxon>
        <taxon>Neisseriales</taxon>
        <taxon>Chromobacteriaceae</taxon>
        <taxon>Paludibacterium</taxon>
    </lineage>
</organism>
<feature type="compositionally biased region" description="Basic and acidic residues" evidence="14">
    <location>
        <begin position="1"/>
        <end position="14"/>
    </location>
</feature>
<feature type="transmembrane region" description="Helical" evidence="13">
    <location>
        <begin position="194"/>
        <end position="215"/>
    </location>
</feature>
<evidence type="ECO:0000256" key="4">
    <source>
        <dbReference type="ARBA" id="ARBA00022448"/>
    </source>
</evidence>
<dbReference type="Proteomes" id="UP000645257">
    <property type="component" value="Unassembled WGS sequence"/>
</dbReference>
<dbReference type="PANTHER" id="PTHR30531:SF12">
    <property type="entry name" value="FLAGELLAR BIOSYNTHETIC PROTEIN FLHB"/>
    <property type="match status" value="1"/>
</dbReference>
<evidence type="ECO:0000256" key="9">
    <source>
        <dbReference type="ARBA" id="ARBA00022989"/>
    </source>
</evidence>
<gene>
    <name evidence="13 15" type="primary">flhB</name>
    <name evidence="15" type="ORF">GCM10011289_03820</name>
</gene>